<evidence type="ECO:0000313" key="6">
    <source>
        <dbReference type="Proteomes" id="UP000321736"/>
    </source>
</evidence>
<proteinExistence type="predicted"/>
<dbReference type="InterPro" id="IPR028082">
    <property type="entry name" value="Peripla_BP_I"/>
</dbReference>
<dbReference type="Pfam" id="PF00356">
    <property type="entry name" value="LacI"/>
    <property type="match status" value="1"/>
</dbReference>
<dbReference type="PROSITE" id="PS00356">
    <property type="entry name" value="HTH_LACI_1"/>
    <property type="match status" value="1"/>
</dbReference>
<dbReference type="EMBL" id="BKAR01000002">
    <property type="protein sequence ID" value="GEP83723.1"/>
    <property type="molecule type" value="Genomic_DNA"/>
</dbReference>
<accession>A0A239TG07</accession>
<reference evidence="5 6" key="1">
    <citation type="submission" date="2019-07" db="EMBL/GenBank/DDBJ databases">
        <title>Whole genome shotgun sequence of Staphylococcus piscifermentans NBRC 109625.</title>
        <authorList>
            <person name="Hosoyama A."/>
            <person name="Uohara A."/>
            <person name="Ohji S."/>
            <person name="Ichikawa N."/>
        </authorList>
    </citation>
    <scope>NUCLEOTIDE SEQUENCE [LARGE SCALE GENOMIC DNA]</scope>
    <source>
        <strain evidence="5 6">NBRC 109625</strain>
    </source>
</reference>
<sequence>MKKVSIKDVAHEAGVSVTTVSHILNHNEKRFSKETITKVLNAKETLGYFPNKNAQQLRGSKIKLIGVLLPSLTNPFFSTIMQSMDQNKPDDVDLFFLTTTGKELESNIKQLVERGMDGLIIGRLIENPEALDTYLKKRNVPYVVLDQSEDHGFTDIIRTDEEAGGQLAAEHLIRLGHRSLAIIAPHQMMANMKDRVQGFITYCRAHHLSEPLFMQTELSKAGGASIVPAILESNATAVFAINDEMAIGIMRGLADRGLSVPADLSVVGYDDIDFASYMIPSLTTVAQPMEDIGALALTLIMKKIQSPDSNPEKVELPNKLVIRETTRQVN</sequence>
<organism evidence="5 6">
    <name type="scientific">Staphylococcus piscifermentans</name>
    <dbReference type="NCBI Taxonomy" id="70258"/>
    <lineage>
        <taxon>Bacteria</taxon>
        <taxon>Bacillati</taxon>
        <taxon>Bacillota</taxon>
        <taxon>Bacilli</taxon>
        <taxon>Bacillales</taxon>
        <taxon>Staphylococcaceae</taxon>
        <taxon>Staphylococcus</taxon>
    </lineage>
</organism>
<dbReference type="InterPro" id="IPR010982">
    <property type="entry name" value="Lambda_DNA-bd_dom_sf"/>
</dbReference>
<dbReference type="CDD" id="cd01392">
    <property type="entry name" value="HTH_LacI"/>
    <property type="match status" value="1"/>
</dbReference>
<dbReference type="SUPFAM" id="SSF47413">
    <property type="entry name" value="lambda repressor-like DNA-binding domains"/>
    <property type="match status" value="1"/>
</dbReference>
<dbReference type="AlphaFoldDB" id="A0A239TG07"/>
<gene>
    <name evidence="5" type="ORF">SPI02_03080</name>
</gene>
<dbReference type="Proteomes" id="UP000321736">
    <property type="component" value="Unassembled WGS sequence"/>
</dbReference>
<dbReference type="InterPro" id="IPR000843">
    <property type="entry name" value="HTH_LacI"/>
</dbReference>
<dbReference type="CDD" id="cd06267">
    <property type="entry name" value="PBP1_LacI_sugar_binding-like"/>
    <property type="match status" value="1"/>
</dbReference>
<dbReference type="PANTHER" id="PTHR30146">
    <property type="entry name" value="LACI-RELATED TRANSCRIPTIONAL REPRESSOR"/>
    <property type="match status" value="1"/>
</dbReference>
<evidence type="ECO:0000256" key="1">
    <source>
        <dbReference type="ARBA" id="ARBA00022491"/>
    </source>
</evidence>
<dbReference type="RefSeq" id="WP_095102517.1">
    <property type="nucleotide sequence ID" value="NZ_BKAR01000002.1"/>
</dbReference>
<dbReference type="InterPro" id="IPR046335">
    <property type="entry name" value="LacI/GalR-like_sensor"/>
</dbReference>
<dbReference type="SMART" id="SM00354">
    <property type="entry name" value="HTH_LACI"/>
    <property type="match status" value="1"/>
</dbReference>
<keyword evidence="6" id="KW-1185">Reference proteome</keyword>
<dbReference type="Gene3D" id="1.10.260.40">
    <property type="entry name" value="lambda repressor-like DNA-binding domains"/>
    <property type="match status" value="1"/>
</dbReference>
<dbReference type="GO" id="GO:0003700">
    <property type="term" value="F:DNA-binding transcription factor activity"/>
    <property type="evidence" value="ECO:0007669"/>
    <property type="project" value="TreeGrafter"/>
</dbReference>
<evidence type="ECO:0000256" key="4">
    <source>
        <dbReference type="ARBA" id="ARBA00023163"/>
    </source>
</evidence>
<keyword evidence="1" id="KW-0678">Repressor</keyword>
<comment type="caution">
    <text evidence="5">The sequence shown here is derived from an EMBL/GenBank/DDBJ whole genome shotgun (WGS) entry which is preliminary data.</text>
</comment>
<dbReference type="OrthoDB" id="9796186at2"/>
<keyword evidence="4" id="KW-0804">Transcription</keyword>
<dbReference type="SUPFAM" id="SSF53822">
    <property type="entry name" value="Periplasmic binding protein-like I"/>
    <property type="match status" value="1"/>
</dbReference>
<protein>
    <submittedName>
        <fullName evidence="5">LacI family transcriptional regulator</fullName>
    </submittedName>
</protein>
<dbReference type="PANTHER" id="PTHR30146:SF148">
    <property type="entry name" value="HTH-TYPE TRANSCRIPTIONAL REPRESSOR PURR-RELATED"/>
    <property type="match status" value="1"/>
</dbReference>
<keyword evidence="3" id="KW-0238">DNA-binding</keyword>
<dbReference type="GO" id="GO:0000976">
    <property type="term" value="F:transcription cis-regulatory region binding"/>
    <property type="evidence" value="ECO:0007669"/>
    <property type="project" value="TreeGrafter"/>
</dbReference>
<evidence type="ECO:0000256" key="2">
    <source>
        <dbReference type="ARBA" id="ARBA00023015"/>
    </source>
</evidence>
<keyword evidence="2" id="KW-0805">Transcription regulation</keyword>
<dbReference type="Pfam" id="PF13377">
    <property type="entry name" value="Peripla_BP_3"/>
    <property type="match status" value="1"/>
</dbReference>
<evidence type="ECO:0000313" key="5">
    <source>
        <dbReference type="EMBL" id="GEP83723.1"/>
    </source>
</evidence>
<name>A0A239TG07_9STAP</name>
<dbReference type="Gene3D" id="3.40.50.2300">
    <property type="match status" value="2"/>
</dbReference>
<dbReference type="PRINTS" id="PR00036">
    <property type="entry name" value="HTHLACI"/>
</dbReference>
<dbReference type="PROSITE" id="PS50932">
    <property type="entry name" value="HTH_LACI_2"/>
    <property type="match status" value="1"/>
</dbReference>
<dbReference type="NCBIfam" id="NF047341">
    <property type="entry name" value="lactose_RbsR"/>
    <property type="match status" value="1"/>
</dbReference>
<evidence type="ECO:0000256" key="3">
    <source>
        <dbReference type="ARBA" id="ARBA00023125"/>
    </source>
</evidence>